<name>A0A1E3VTF6_9HYPH</name>
<proteinExistence type="predicted"/>
<evidence type="ECO:0000313" key="2">
    <source>
        <dbReference type="EMBL" id="ODR96804.1"/>
    </source>
</evidence>
<gene>
    <name evidence="2" type="ORF">AUC71_04365</name>
</gene>
<feature type="transmembrane region" description="Helical" evidence="1">
    <location>
        <begin position="161"/>
        <end position="184"/>
    </location>
</feature>
<feature type="transmembrane region" description="Helical" evidence="1">
    <location>
        <begin position="121"/>
        <end position="149"/>
    </location>
</feature>
<dbReference type="AlphaFoldDB" id="A0A1E3VTF6"/>
<dbReference type="Proteomes" id="UP000095042">
    <property type="component" value="Unassembled WGS sequence"/>
</dbReference>
<dbReference type="EMBL" id="LPWD01000455">
    <property type="protein sequence ID" value="ODR96804.1"/>
    <property type="molecule type" value="Genomic_DNA"/>
</dbReference>
<protein>
    <submittedName>
        <fullName evidence="2">Uncharacterized protein</fullName>
    </submittedName>
</protein>
<feature type="transmembrane region" description="Helical" evidence="1">
    <location>
        <begin position="50"/>
        <end position="71"/>
    </location>
</feature>
<sequence length="268" mass="28940">MKDKLLIEQRLRFIGWAITALALALIGWSISTSDFLETDAWRDPAVLAGIFASAAIFTVCLCLIFAAWYLVIMSISQIPISWREGFCIYAISQIYKYVPSNVVHHIGRYFMLRQRGVDHRAAAWGFLTEVVLILIASTLVALLFGAPLVRNAVADLSSSTSLLLLVVGSLALVVGAGMAALLLGRRETLQSFLSPFFRAQVLQASIAALLLHIGARVVGGAALWWLAMPVLGSGELALAVPLLCGRLPGLWATSPPGRQPGWGSARRS</sequence>
<dbReference type="OrthoDB" id="2542372at2"/>
<feature type="transmembrane region" description="Helical" evidence="1">
    <location>
        <begin position="196"/>
        <end position="215"/>
    </location>
</feature>
<comment type="caution">
    <text evidence="2">The sequence shown here is derived from an EMBL/GenBank/DDBJ whole genome shotgun (WGS) entry which is preliminary data.</text>
</comment>
<feature type="transmembrane region" description="Helical" evidence="1">
    <location>
        <begin position="12"/>
        <end position="30"/>
    </location>
</feature>
<evidence type="ECO:0000256" key="1">
    <source>
        <dbReference type="SAM" id="Phobius"/>
    </source>
</evidence>
<accession>A0A1E3VTF6</accession>
<keyword evidence="1" id="KW-0812">Transmembrane</keyword>
<organism evidence="2 3">
    <name type="scientific">Methyloceanibacter marginalis</name>
    <dbReference type="NCBI Taxonomy" id="1774971"/>
    <lineage>
        <taxon>Bacteria</taxon>
        <taxon>Pseudomonadati</taxon>
        <taxon>Pseudomonadota</taxon>
        <taxon>Alphaproteobacteria</taxon>
        <taxon>Hyphomicrobiales</taxon>
        <taxon>Hyphomicrobiaceae</taxon>
        <taxon>Methyloceanibacter</taxon>
    </lineage>
</organism>
<dbReference type="RefSeq" id="WP_069625071.1">
    <property type="nucleotide sequence ID" value="NZ_LPWD01000455.1"/>
</dbReference>
<reference evidence="2 3" key="1">
    <citation type="journal article" date="2016" name="Environ. Microbiol.">
        <title>New Methyloceanibacter diversity from North Sea sediments includes methanotroph containing solely the soluble methane monooxygenase.</title>
        <authorList>
            <person name="Vekeman B."/>
            <person name="Kerckhof F.M."/>
            <person name="Cremers G."/>
            <person name="de Vos P."/>
            <person name="Vandamme P."/>
            <person name="Boon N."/>
            <person name="Op den Camp H.J."/>
            <person name="Heylen K."/>
        </authorList>
    </citation>
    <scope>NUCLEOTIDE SEQUENCE [LARGE SCALE GENOMIC DNA]</scope>
    <source>
        <strain evidence="2 3">R-67177</strain>
    </source>
</reference>
<keyword evidence="1" id="KW-0472">Membrane</keyword>
<keyword evidence="1" id="KW-1133">Transmembrane helix</keyword>
<keyword evidence="3" id="KW-1185">Reference proteome</keyword>
<evidence type="ECO:0000313" key="3">
    <source>
        <dbReference type="Proteomes" id="UP000095042"/>
    </source>
</evidence>